<evidence type="ECO:0000313" key="15">
    <source>
        <dbReference type="Proteomes" id="UP000622552"/>
    </source>
</evidence>
<evidence type="ECO:0000256" key="4">
    <source>
        <dbReference type="ARBA" id="ARBA00022475"/>
    </source>
</evidence>
<dbReference type="CDD" id="cd06158">
    <property type="entry name" value="S2P-M50_like_1"/>
    <property type="match status" value="1"/>
</dbReference>
<dbReference type="Proteomes" id="UP000622552">
    <property type="component" value="Unassembled WGS sequence"/>
</dbReference>
<feature type="transmembrane region" description="Helical" evidence="13">
    <location>
        <begin position="17"/>
        <end position="36"/>
    </location>
</feature>
<evidence type="ECO:0000256" key="1">
    <source>
        <dbReference type="ARBA" id="ARBA00001947"/>
    </source>
</evidence>
<evidence type="ECO:0000256" key="13">
    <source>
        <dbReference type="SAM" id="Phobius"/>
    </source>
</evidence>
<reference evidence="14" key="1">
    <citation type="submission" date="2020-11" db="EMBL/GenBank/DDBJ databases">
        <title>Sequencing the genomes of 1000 actinobacteria strains.</title>
        <authorList>
            <person name="Klenk H.-P."/>
        </authorList>
    </citation>
    <scope>NUCLEOTIDE SEQUENCE</scope>
    <source>
        <strain evidence="14">DSM 45356</strain>
    </source>
</reference>
<evidence type="ECO:0000256" key="6">
    <source>
        <dbReference type="ARBA" id="ARBA00022692"/>
    </source>
</evidence>
<comment type="subcellular location">
    <subcellularLocation>
        <location evidence="2">Cell membrane</location>
        <topology evidence="2">Multi-pass membrane protein</topology>
    </subcellularLocation>
</comment>
<accession>A0A8J7GVH6</accession>
<dbReference type="GO" id="GO:0046872">
    <property type="term" value="F:metal ion binding"/>
    <property type="evidence" value="ECO:0007669"/>
    <property type="project" value="UniProtKB-KW"/>
</dbReference>
<keyword evidence="7" id="KW-0479">Metal-binding</keyword>
<dbReference type="PANTHER" id="PTHR35864">
    <property type="entry name" value="ZINC METALLOPROTEASE MJ0611-RELATED"/>
    <property type="match status" value="1"/>
</dbReference>
<proteinExistence type="inferred from homology"/>
<evidence type="ECO:0000256" key="7">
    <source>
        <dbReference type="ARBA" id="ARBA00022723"/>
    </source>
</evidence>
<dbReference type="AlphaFoldDB" id="A0A8J7GVH6"/>
<comment type="similarity">
    <text evidence="3">Belongs to the peptidase M50B family.</text>
</comment>
<sequence>MSYQLGARREHFRPSPIFAALVALTLAGGAMAYLGYGNVRFDVFLLVIGGWLVSLCLHEFAHALTAYRGGDHSVAARGYLTLNPLKYTHVLLSIVLPLLFVLLGGIGLPGGAVWIDRGAVRGRFRRSLISAMGPAVNIVFGLALAVPFWSDPYPQEHQEFWAGLAFLGFLQFTAGLLNLLPIPGLDGYGIIQEYLPNDWRSALDKAQPWGMLFVFALLWWPPANSVFFGVVHFMTDKVGLPWDFVRGGSGLIRFWL</sequence>
<name>A0A8J7GVH6_9ACTN</name>
<evidence type="ECO:0000313" key="14">
    <source>
        <dbReference type="EMBL" id="MBG6138226.1"/>
    </source>
</evidence>
<dbReference type="InterPro" id="IPR052348">
    <property type="entry name" value="Metallopeptidase_M50B"/>
</dbReference>
<keyword evidence="9" id="KW-0862">Zinc</keyword>
<evidence type="ECO:0000256" key="2">
    <source>
        <dbReference type="ARBA" id="ARBA00004651"/>
    </source>
</evidence>
<evidence type="ECO:0000256" key="3">
    <source>
        <dbReference type="ARBA" id="ARBA00007931"/>
    </source>
</evidence>
<dbReference type="GO" id="GO:0008237">
    <property type="term" value="F:metallopeptidase activity"/>
    <property type="evidence" value="ECO:0007669"/>
    <property type="project" value="UniProtKB-KW"/>
</dbReference>
<keyword evidence="6 13" id="KW-0812">Transmembrane</keyword>
<comment type="cofactor">
    <cofactor evidence="1">
        <name>Zn(2+)</name>
        <dbReference type="ChEBI" id="CHEBI:29105"/>
    </cofactor>
</comment>
<keyword evidence="11" id="KW-0482">Metalloprotease</keyword>
<evidence type="ECO:0000256" key="5">
    <source>
        <dbReference type="ARBA" id="ARBA00022670"/>
    </source>
</evidence>
<feature type="transmembrane region" description="Helical" evidence="13">
    <location>
        <begin position="87"/>
        <end position="115"/>
    </location>
</feature>
<keyword evidence="5 14" id="KW-0645">Protease</keyword>
<evidence type="ECO:0000256" key="8">
    <source>
        <dbReference type="ARBA" id="ARBA00022801"/>
    </source>
</evidence>
<dbReference type="EMBL" id="JADOUF010000001">
    <property type="protein sequence ID" value="MBG6138226.1"/>
    <property type="molecule type" value="Genomic_DNA"/>
</dbReference>
<feature type="transmembrane region" description="Helical" evidence="13">
    <location>
        <begin position="43"/>
        <end position="67"/>
    </location>
</feature>
<evidence type="ECO:0000256" key="12">
    <source>
        <dbReference type="ARBA" id="ARBA00023136"/>
    </source>
</evidence>
<feature type="transmembrane region" description="Helical" evidence="13">
    <location>
        <begin position="160"/>
        <end position="180"/>
    </location>
</feature>
<dbReference type="RefSeq" id="WP_197005006.1">
    <property type="nucleotide sequence ID" value="NZ_BONS01000017.1"/>
</dbReference>
<keyword evidence="12 13" id="KW-0472">Membrane</keyword>
<keyword evidence="15" id="KW-1185">Reference proteome</keyword>
<organism evidence="14 15">
    <name type="scientific">Longispora fulva</name>
    <dbReference type="NCBI Taxonomy" id="619741"/>
    <lineage>
        <taxon>Bacteria</taxon>
        <taxon>Bacillati</taxon>
        <taxon>Actinomycetota</taxon>
        <taxon>Actinomycetes</taxon>
        <taxon>Micromonosporales</taxon>
        <taxon>Micromonosporaceae</taxon>
        <taxon>Longispora</taxon>
    </lineage>
</organism>
<protein>
    <submittedName>
        <fullName evidence="14">Zn-dependent protease</fullName>
    </submittedName>
</protein>
<dbReference type="InterPro" id="IPR044537">
    <property type="entry name" value="Rip2-like"/>
</dbReference>
<feature type="transmembrane region" description="Helical" evidence="13">
    <location>
        <begin position="209"/>
        <end position="234"/>
    </location>
</feature>
<evidence type="ECO:0000256" key="11">
    <source>
        <dbReference type="ARBA" id="ARBA00023049"/>
    </source>
</evidence>
<comment type="caution">
    <text evidence="14">The sequence shown here is derived from an EMBL/GenBank/DDBJ whole genome shotgun (WGS) entry which is preliminary data.</text>
</comment>
<evidence type="ECO:0000256" key="10">
    <source>
        <dbReference type="ARBA" id="ARBA00022989"/>
    </source>
</evidence>
<gene>
    <name evidence="14" type="ORF">IW245_004420</name>
</gene>
<dbReference type="GO" id="GO:0006508">
    <property type="term" value="P:proteolysis"/>
    <property type="evidence" value="ECO:0007669"/>
    <property type="project" value="UniProtKB-KW"/>
</dbReference>
<feature type="transmembrane region" description="Helical" evidence="13">
    <location>
        <begin position="127"/>
        <end position="148"/>
    </location>
</feature>
<dbReference type="PANTHER" id="PTHR35864:SF1">
    <property type="entry name" value="ZINC METALLOPROTEASE YWHC-RELATED"/>
    <property type="match status" value="1"/>
</dbReference>
<keyword evidence="10 13" id="KW-1133">Transmembrane helix</keyword>
<keyword evidence="4" id="KW-1003">Cell membrane</keyword>
<evidence type="ECO:0000256" key="9">
    <source>
        <dbReference type="ARBA" id="ARBA00022833"/>
    </source>
</evidence>
<dbReference type="GO" id="GO:0005886">
    <property type="term" value="C:plasma membrane"/>
    <property type="evidence" value="ECO:0007669"/>
    <property type="project" value="UniProtKB-SubCell"/>
</dbReference>
<keyword evidence="8" id="KW-0378">Hydrolase</keyword>